<dbReference type="GO" id="GO:0016765">
    <property type="term" value="F:transferase activity, transferring alkyl or aryl (other than methyl) groups"/>
    <property type="evidence" value="ECO:0007669"/>
    <property type="project" value="InterPro"/>
</dbReference>
<dbReference type="GO" id="GO:0015995">
    <property type="term" value="P:chlorophyll biosynthetic process"/>
    <property type="evidence" value="ECO:0007669"/>
    <property type="project" value="UniProtKB-KW"/>
</dbReference>
<feature type="transmembrane region" description="Helical" evidence="6">
    <location>
        <begin position="27"/>
        <end position="47"/>
    </location>
</feature>
<feature type="transmembrane region" description="Helical" evidence="6">
    <location>
        <begin position="218"/>
        <end position="241"/>
    </location>
</feature>
<evidence type="ECO:0000256" key="1">
    <source>
        <dbReference type="ARBA" id="ARBA00004141"/>
    </source>
</evidence>
<evidence type="ECO:0000256" key="3">
    <source>
        <dbReference type="ARBA" id="ARBA00022989"/>
    </source>
</evidence>
<keyword evidence="2 6" id="KW-0812">Transmembrane</keyword>
<feature type="transmembrane region" description="Helical" evidence="6">
    <location>
        <begin position="178"/>
        <end position="197"/>
    </location>
</feature>
<gene>
    <name evidence="7" type="ORF">EI684_08890</name>
</gene>
<feature type="transmembrane region" description="Helical" evidence="6">
    <location>
        <begin position="278"/>
        <end position="303"/>
    </location>
</feature>
<comment type="subcellular location">
    <subcellularLocation>
        <location evidence="1">Membrane</location>
        <topology evidence="1">Multi-pass membrane protein</topology>
    </subcellularLocation>
</comment>
<protein>
    <submittedName>
        <fullName evidence="7">Bacteriochlorophyll/chlorophyll synthetase</fullName>
    </submittedName>
</protein>
<evidence type="ECO:0000256" key="6">
    <source>
        <dbReference type="SAM" id="Phobius"/>
    </source>
</evidence>
<keyword evidence="4 6" id="KW-0472">Membrane</keyword>
<feature type="transmembrane region" description="Helical" evidence="6">
    <location>
        <begin position="151"/>
        <end position="172"/>
    </location>
</feature>
<dbReference type="NCBIfam" id="TIGR01476">
    <property type="entry name" value="chlor_syn_BchG"/>
    <property type="match status" value="1"/>
</dbReference>
<dbReference type="Proteomes" id="UP000280307">
    <property type="component" value="Unassembled WGS sequence"/>
</dbReference>
<evidence type="ECO:0000256" key="5">
    <source>
        <dbReference type="ARBA" id="ARBA00023171"/>
    </source>
</evidence>
<dbReference type="Pfam" id="PF01040">
    <property type="entry name" value="UbiA"/>
    <property type="match status" value="1"/>
</dbReference>
<dbReference type="PANTHER" id="PTHR42723">
    <property type="entry name" value="CHLOROPHYLL SYNTHASE"/>
    <property type="match status" value="1"/>
</dbReference>
<dbReference type="InterPro" id="IPR044878">
    <property type="entry name" value="UbiA_sf"/>
</dbReference>
<dbReference type="Gene3D" id="1.20.120.1780">
    <property type="entry name" value="UbiA prenyltransferase"/>
    <property type="match status" value="1"/>
</dbReference>
<evidence type="ECO:0000313" key="7">
    <source>
        <dbReference type="EMBL" id="RRR73332.1"/>
    </source>
</evidence>
<accession>A0A426U1P4</accession>
<feature type="transmembrane region" description="Helical" evidence="6">
    <location>
        <begin position="106"/>
        <end position="139"/>
    </location>
</feature>
<feature type="transmembrane region" description="Helical" evidence="6">
    <location>
        <begin position="247"/>
        <end position="266"/>
    </location>
</feature>
<keyword evidence="5" id="KW-0149">Chlorophyll biosynthesis</keyword>
<proteinExistence type="predicted"/>
<comment type="caution">
    <text evidence="7">The sequence shown here is derived from an EMBL/GenBank/DDBJ whole genome shotgun (WGS) entry which is preliminary data.</text>
</comment>
<name>A0A426U1P4_9CHLR</name>
<evidence type="ECO:0000313" key="8">
    <source>
        <dbReference type="Proteomes" id="UP000280307"/>
    </source>
</evidence>
<dbReference type="GO" id="GO:0016020">
    <property type="term" value="C:membrane"/>
    <property type="evidence" value="ECO:0007669"/>
    <property type="project" value="UniProtKB-SubCell"/>
</dbReference>
<evidence type="ECO:0000256" key="2">
    <source>
        <dbReference type="ARBA" id="ARBA00022692"/>
    </source>
</evidence>
<dbReference type="Gene3D" id="1.10.357.140">
    <property type="entry name" value="UbiA prenyltransferase"/>
    <property type="match status" value="1"/>
</dbReference>
<organism evidence="7 8">
    <name type="scientific">Candidatus Viridilinea halotolerans</name>
    <dbReference type="NCBI Taxonomy" id="2491704"/>
    <lineage>
        <taxon>Bacteria</taxon>
        <taxon>Bacillati</taxon>
        <taxon>Chloroflexota</taxon>
        <taxon>Chloroflexia</taxon>
        <taxon>Chloroflexales</taxon>
        <taxon>Chloroflexineae</taxon>
        <taxon>Oscillochloridaceae</taxon>
        <taxon>Candidatus Viridilinea</taxon>
    </lineage>
</organism>
<sequence length="304" mass="33331">MVSTTDKQVSLGKKIRAHIELADPVTWFSPAIITICGALATGAAFAWDSGLAWAWIMLGALMTGPLGTGFSQSINDYYDHELDAINDPKRPIPAGLVTLQEARFNWMFLGAATFLVSLVFNNPWIVFLAVIGLFISVIYSKPPIKLKKNYLFGPPAVGLGYVTMSWLAGHLIFAPLTWASFAVAVINGTIASGMLFLNDIKSVEGDRRLGLKSLPVAIGLRPTLIIAYLTIGISQVLLMVLAFAWGYYWGVGFFLLSIVAPIYSQIQLYQEPSQRNYIRYLVASNPFMVLTQVVSAFMVGGYFN</sequence>
<keyword evidence="3 6" id="KW-1133">Transmembrane helix</keyword>
<reference evidence="7 8" key="1">
    <citation type="submission" date="2018-12" db="EMBL/GenBank/DDBJ databases">
        <title>Genome Sequence of Candidatus Viridilinea halotolerans isolated from saline sulfide-rich spring.</title>
        <authorList>
            <person name="Grouzdev D.S."/>
            <person name="Burganskaya E.I."/>
            <person name="Krutkina M.S."/>
            <person name="Sukhacheva M.V."/>
            <person name="Gorlenko V.M."/>
        </authorList>
    </citation>
    <scope>NUCLEOTIDE SEQUENCE [LARGE SCALE GENOMIC DNA]</scope>
    <source>
        <strain evidence="7">Chok-6</strain>
    </source>
</reference>
<dbReference type="InterPro" id="IPR050475">
    <property type="entry name" value="Prenyltransferase_related"/>
</dbReference>
<feature type="transmembrane region" description="Helical" evidence="6">
    <location>
        <begin position="54"/>
        <end position="74"/>
    </location>
</feature>
<dbReference type="PANTHER" id="PTHR42723:SF1">
    <property type="entry name" value="CHLOROPHYLL SYNTHASE, CHLOROPLASTIC"/>
    <property type="match status" value="1"/>
</dbReference>
<dbReference type="InterPro" id="IPR000537">
    <property type="entry name" value="UbiA_prenyltransferase"/>
</dbReference>
<evidence type="ECO:0000256" key="4">
    <source>
        <dbReference type="ARBA" id="ARBA00023136"/>
    </source>
</evidence>
<dbReference type="InterPro" id="IPR006372">
    <property type="entry name" value="Chl_synth"/>
</dbReference>
<dbReference type="AlphaFoldDB" id="A0A426U1P4"/>
<dbReference type="EMBL" id="RSAS01000345">
    <property type="protein sequence ID" value="RRR73332.1"/>
    <property type="molecule type" value="Genomic_DNA"/>
</dbReference>